<gene>
    <name evidence="1" type="ORF">AB1207_08055</name>
</gene>
<dbReference type="EMBL" id="JBFNQN010000005">
    <property type="protein sequence ID" value="MEW9264697.1"/>
    <property type="molecule type" value="Genomic_DNA"/>
</dbReference>
<reference evidence="1 2" key="1">
    <citation type="submission" date="2024-07" db="EMBL/GenBank/DDBJ databases">
        <authorList>
            <person name="Thanompreechachai J."/>
            <person name="Duangmal K."/>
        </authorList>
    </citation>
    <scope>NUCLEOTIDE SEQUENCE [LARGE SCALE GENOMIC DNA]</scope>
    <source>
        <strain evidence="1 2">KCTC 19886</strain>
    </source>
</reference>
<dbReference type="Pfam" id="PF04978">
    <property type="entry name" value="MST"/>
    <property type="match status" value="1"/>
</dbReference>
<evidence type="ECO:0000313" key="1">
    <source>
        <dbReference type="EMBL" id="MEW9264697.1"/>
    </source>
</evidence>
<accession>A0ABV3P4Z1</accession>
<dbReference type="Gene3D" id="1.20.120.450">
    <property type="entry name" value="dinb family like domain"/>
    <property type="match status" value="1"/>
</dbReference>
<proteinExistence type="predicted"/>
<evidence type="ECO:0000313" key="2">
    <source>
        <dbReference type="Proteomes" id="UP001555826"/>
    </source>
</evidence>
<dbReference type="RefSeq" id="WP_367637488.1">
    <property type="nucleotide sequence ID" value="NZ_JBFNQN010000005.1"/>
</dbReference>
<dbReference type="InterPro" id="IPR034660">
    <property type="entry name" value="DinB/YfiT-like"/>
</dbReference>
<name>A0ABV3P4Z1_9ACTN</name>
<keyword evidence="2" id="KW-1185">Reference proteome</keyword>
<organism evidence="1 2">
    <name type="scientific">Kineococcus endophyticus</name>
    <dbReference type="NCBI Taxonomy" id="1181883"/>
    <lineage>
        <taxon>Bacteria</taxon>
        <taxon>Bacillati</taxon>
        <taxon>Actinomycetota</taxon>
        <taxon>Actinomycetes</taxon>
        <taxon>Kineosporiales</taxon>
        <taxon>Kineosporiaceae</taxon>
        <taxon>Kineococcus</taxon>
    </lineage>
</organism>
<dbReference type="Proteomes" id="UP001555826">
    <property type="component" value="Unassembled WGS sequence"/>
</dbReference>
<protein>
    <submittedName>
        <fullName evidence="1">DinB family protein</fullName>
    </submittedName>
</protein>
<dbReference type="InterPro" id="IPR007061">
    <property type="entry name" value="MST-like"/>
</dbReference>
<comment type="caution">
    <text evidence="1">The sequence shown here is derived from an EMBL/GenBank/DDBJ whole genome shotgun (WGS) entry which is preliminary data.</text>
</comment>
<sequence length="169" mass="18525">MPFAGEPSPLSSDPTALCAGYLDWYATVLLRRLEGLSDVQVRTPAVPSGWSLLGLVQHSACVRRFWVRHVFSGEDVDFSWPGTAEQEWVPRPEDTVAGVSAFYRGEHENSLRVLRSHDAATTATRAYGGTGTRPTLAWIAFHLLQESARHAGHADVARELLDGATELDP</sequence>
<dbReference type="SUPFAM" id="SSF109854">
    <property type="entry name" value="DinB/YfiT-like putative metalloenzymes"/>
    <property type="match status" value="1"/>
</dbReference>